<dbReference type="Gene3D" id="3.40.50.720">
    <property type="entry name" value="NAD(P)-binding Rossmann-like Domain"/>
    <property type="match status" value="1"/>
</dbReference>
<dbReference type="InterPro" id="IPR006115">
    <property type="entry name" value="6PGDH_NADP-bd"/>
</dbReference>
<evidence type="ECO:0000256" key="3">
    <source>
        <dbReference type="ARBA" id="ARBA00012991"/>
    </source>
</evidence>
<dbReference type="PANTHER" id="PTHR22981">
    <property type="entry name" value="3-HYDROXYISOBUTYRATE DEHYDROGENASE-RELATED"/>
    <property type="match status" value="1"/>
</dbReference>
<feature type="domain" description="6-phosphogluconate dehydrogenase NADP-binding" evidence="9">
    <location>
        <begin position="36"/>
        <end position="205"/>
    </location>
</feature>
<feature type="active site" evidence="8">
    <location>
        <position position="214"/>
    </location>
</feature>
<proteinExistence type="inferred from homology"/>
<keyword evidence="12" id="KW-1185">Reference proteome</keyword>
<evidence type="ECO:0000313" key="12">
    <source>
        <dbReference type="Proteomes" id="UP001219355"/>
    </source>
</evidence>
<dbReference type="GO" id="GO:0006574">
    <property type="term" value="P:L-valine catabolic process"/>
    <property type="evidence" value="ECO:0007669"/>
    <property type="project" value="TreeGrafter"/>
</dbReference>
<evidence type="ECO:0000256" key="2">
    <source>
        <dbReference type="ARBA" id="ARBA00006013"/>
    </source>
</evidence>
<dbReference type="EC" id="1.1.1.31" evidence="3"/>
<evidence type="ECO:0000313" key="11">
    <source>
        <dbReference type="EMBL" id="WEW59152.1"/>
    </source>
</evidence>
<name>A0AAF0DK83_9EURO</name>
<dbReference type="PANTHER" id="PTHR22981:SF7">
    <property type="entry name" value="3-HYDROXYISOBUTYRATE DEHYDROGENASE, MITOCHONDRIAL"/>
    <property type="match status" value="1"/>
</dbReference>
<reference evidence="11" key="1">
    <citation type="submission" date="2023-03" db="EMBL/GenBank/DDBJ databases">
        <title>Emydomyces testavorans Genome Sequence.</title>
        <authorList>
            <person name="Hoyer L."/>
        </authorList>
    </citation>
    <scope>NUCLEOTIDE SEQUENCE</scope>
    <source>
        <strain evidence="11">16-2883</strain>
    </source>
</reference>
<dbReference type="GO" id="GO:0005739">
    <property type="term" value="C:mitochondrion"/>
    <property type="evidence" value="ECO:0007669"/>
    <property type="project" value="TreeGrafter"/>
</dbReference>
<evidence type="ECO:0000259" key="10">
    <source>
        <dbReference type="Pfam" id="PF14833"/>
    </source>
</evidence>
<evidence type="ECO:0000256" key="1">
    <source>
        <dbReference type="ARBA" id="ARBA00005109"/>
    </source>
</evidence>
<dbReference type="Pfam" id="PF14833">
    <property type="entry name" value="NAD_binding_11"/>
    <property type="match status" value="1"/>
</dbReference>
<dbReference type="InterPro" id="IPR013328">
    <property type="entry name" value="6PGD_dom2"/>
</dbReference>
<evidence type="ECO:0000256" key="8">
    <source>
        <dbReference type="PIRSR" id="PIRSR000103-1"/>
    </source>
</evidence>
<dbReference type="SUPFAM" id="SSF51735">
    <property type="entry name" value="NAD(P)-binding Rossmann-fold domains"/>
    <property type="match status" value="1"/>
</dbReference>
<dbReference type="InterPro" id="IPR029154">
    <property type="entry name" value="HIBADH-like_NADP-bd"/>
</dbReference>
<dbReference type="InterPro" id="IPR015815">
    <property type="entry name" value="HIBADH-related"/>
</dbReference>
<organism evidence="11 12">
    <name type="scientific">Emydomyces testavorans</name>
    <dbReference type="NCBI Taxonomy" id="2070801"/>
    <lineage>
        <taxon>Eukaryota</taxon>
        <taxon>Fungi</taxon>
        <taxon>Dikarya</taxon>
        <taxon>Ascomycota</taxon>
        <taxon>Pezizomycotina</taxon>
        <taxon>Eurotiomycetes</taxon>
        <taxon>Eurotiomycetidae</taxon>
        <taxon>Onygenales</taxon>
        <taxon>Nannizziopsiaceae</taxon>
        <taxon>Emydomyces</taxon>
    </lineage>
</organism>
<dbReference type="Proteomes" id="UP001219355">
    <property type="component" value="Chromosome 2"/>
</dbReference>
<dbReference type="InterPro" id="IPR008927">
    <property type="entry name" value="6-PGluconate_DH-like_C_sf"/>
</dbReference>
<dbReference type="FunFam" id="3.40.50.720:FF:000630">
    <property type="entry name" value="3-hydroxyisobutyrate dehydrogenase"/>
    <property type="match status" value="1"/>
</dbReference>
<evidence type="ECO:0000259" key="9">
    <source>
        <dbReference type="Pfam" id="PF03446"/>
    </source>
</evidence>
<sequence>MACGILLKRFISSTPITAPCSRRSFSTSFARNATWGFIGVGQMGYPMARNLRAKIPTADTLVIYDVNRDATQRFLTEHKGKPIEVASSPRELAEKSITVITSLPEPQHVKGVFHAILEDPLPPLTKQRLFIDCSTIDPASSREIASAVHSTGAGRFVDAPMSGGVIGATAGTLTFMLGASSKVPGLVQEAEKALLLMGKKVWHLGEQGAGLSGKLANNYLLAITNIATAEAMNLGIRWGLEPKTLGEMINSSTGRSWSSEVNNPAPGVVESAPASRDYSGGFGVSLMKKDLRLAVEGAKEAGIHLELAAKAQAVYDATEAAHGGKDFSVVYKYLQEHSR</sequence>
<evidence type="ECO:0000256" key="6">
    <source>
        <dbReference type="ARBA" id="ARBA00023027"/>
    </source>
</evidence>
<comment type="similarity">
    <text evidence="2">Belongs to the HIBADH-related family. 3-hydroxyisobutyrate dehydrogenase subfamily.</text>
</comment>
<comment type="catalytic activity">
    <reaction evidence="7">
        <text>3-hydroxy-2-methylpropanoate + NAD(+) = 2-methyl-3-oxopropanoate + NADH + H(+)</text>
        <dbReference type="Rhea" id="RHEA:17681"/>
        <dbReference type="ChEBI" id="CHEBI:11805"/>
        <dbReference type="ChEBI" id="CHEBI:15378"/>
        <dbReference type="ChEBI" id="CHEBI:57540"/>
        <dbReference type="ChEBI" id="CHEBI:57700"/>
        <dbReference type="ChEBI" id="CHEBI:57945"/>
        <dbReference type="EC" id="1.1.1.31"/>
    </reaction>
</comment>
<dbReference type="GO" id="GO:0051287">
    <property type="term" value="F:NAD binding"/>
    <property type="evidence" value="ECO:0007669"/>
    <property type="project" value="InterPro"/>
</dbReference>
<dbReference type="PIRSF" id="PIRSF000103">
    <property type="entry name" value="HIBADH"/>
    <property type="match status" value="1"/>
</dbReference>
<keyword evidence="6" id="KW-0520">NAD</keyword>
<dbReference type="GO" id="GO:0008442">
    <property type="term" value="F:3-hydroxyisobutyrate dehydrogenase activity"/>
    <property type="evidence" value="ECO:0007669"/>
    <property type="project" value="UniProtKB-EC"/>
</dbReference>
<keyword evidence="5 11" id="KW-0560">Oxidoreductase</keyword>
<comment type="pathway">
    <text evidence="1">Amino-acid degradation; L-valine degradation.</text>
</comment>
<dbReference type="SUPFAM" id="SSF48179">
    <property type="entry name" value="6-phosphogluconate dehydrogenase C-terminal domain-like"/>
    <property type="match status" value="1"/>
</dbReference>
<dbReference type="EMBL" id="CP120628">
    <property type="protein sequence ID" value="WEW59152.1"/>
    <property type="molecule type" value="Genomic_DNA"/>
</dbReference>
<dbReference type="AlphaFoldDB" id="A0AAF0DK83"/>
<evidence type="ECO:0000256" key="7">
    <source>
        <dbReference type="ARBA" id="ARBA00049197"/>
    </source>
</evidence>
<evidence type="ECO:0000256" key="5">
    <source>
        <dbReference type="ARBA" id="ARBA00023002"/>
    </source>
</evidence>
<dbReference type="Gene3D" id="1.10.1040.10">
    <property type="entry name" value="N-(1-d-carboxylethyl)-l-norvaline Dehydrogenase, domain 2"/>
    <property type="match status" value="1"/>
</dbReference>
<protein>
    <recommendedName>
        <fullName evidence="3">3-hydroxyisobutyrate dehydrogenase</fullName>
        <ecNumber evidence="3">1.1.1.31</ecNumber>
    </recommendedName>
</protein>
<dbReference type="Pfam" id="PF03446">
    <property type="entry name" value="NAD_binding_2"/>
    <property type="match status" value="1"/>
</dbReference>
<feature type="domain" description="3-hydroxyisobutyrate dehydrogenase-like NAD-binding" evidence="10">
    <location>
        <begin position="208"/>
        <end position="334"/>
    </location>
</feature>
<dbReference type="GO" id="GO:0050661">
    <property type="term" value="F:NADP binding"/>
    <property type="evidence" value="ECO:0007669"/>
    <property type="project" value="InterPro"/>
</dbReference>
<keyword evidence="4" id="KW-0101">Branched-chain amino acid catabolism</keyword>
<accession>A0AAF0DK83</accession>
<gene>
    <name evidence="11" type="ORF">PRK78_004621</name>
</gene>
<dbReference type="FunFam" id="1.10.1040.10:FF:000006">
    <property type="entry name" value="3-hydroxyisobutyrate dehydrogenase"/>
    <property type="match status" value="1"/>
</dbReference>
<dbReference type="InterPro" id="IPR036291">
    <property type="entry name" value="NAD(P)-bd_dom_sf"/>
</dbReference>
<evidence type="ECO:0000256" key="4">
    <source>
        <dbReference type="ARBA" id="ARBA00022456"/>
    </source>
</evidence>